<dbReference type="InterPro" id="IPR030678">
    <property type="entry name" value="Peptide/Ni-bd"/>
</dbReference>
<evidence type="ECO:0000256" key="3">
    <source>
        <dbReference type="ARBA" id="ARBA00022729"/>
    </source>
</evidence>
<dbReference type="GO" id="GO:0043190">
    <property type="term" value="C:ATP-binding cassette (ABC) transporter complex"/>
    <property type="evidence" value="ECO:0007669"/>
    <property type="project" value="InterPro"/>
</dbReference>
<comment type="caution">
    <text evidence="6">The sequence shown here is derived from an EMBL/GenBank/DDBJ whole genome shotgun (WGS) entry which is preliminary data.</text>
</comment>
<dbReference type="PIRSF" id="PIRSF002741">
    <property type="entry name" value="MppA"/>
    <property type="match status" value="1"/>
</dbReference>
<evidence type="ECO:0000313" key="7">
    <source>
        <dbReference type="Proteomes" id="UP001165679"/>
    </source>
</evidence>
<reference evidence="6" key="2">
    <citation type="submission" date="2022-10" db="EMBL/GenBank/DDBJ databases">
        <authorList>
            <person name="Trinh H.N."/>
        </authorList>
    </citation>
    <scope>NUCLEOTIDE SEQUENCE</scope>
    <source>
        <strain evidence="6">RN2-1</strain>
    </source>
</reference>
<reference evidence="6" key="1">
    <citation type="submission" date="2022-09" db="EMBL/GenBank/DDBJ databases">
        <title>Rhodovastum sp. nov. RN2-1 isolated from soil in Seongnam, South Korea.</title>
        <authorList>
            <person name="Le N.T."/>
        </authorList>
    </citation>
    <scope>NUCLEOTIDE SEQUENCE</scope>
    <source>
        <strain evidence="6">RN2-1</strain>
    </source>
</reference>
<evidence type="ECO:0000313" key="6">
    <source>
        <dbReference type="EMBL" id="MCW3473751.1"/>
    </source>
</evidence>
<evidence type="ECO:0000256" key="1">
    <source>
        <dbReference type="ARBA" id="ARBA00004418"/>
    </source>
</evidence>
<feature type="domain" description="Solute-binding protein family 5" evidence="5">
    <location>
        <begin position="69"/>
        <end position="411"/>
    </location>
</feature>
<dbReference type="EMBL" id="JAPDNT010000002">
    <property type="protein sequence ID" value="MCW3473751.1"/>
    <property type="molecule type" value="Genomic_DNA"/>
</dbReference>
<evidence type="ECO:0000256" key="2">
    <source>
        <dbReference type="ARBA" id="ARBA00005695"/>
    </source>
</evidence>
<protein>
    <submittedName>
        <fullName evidence="6">ABC transporter substrate-binding protein</fullName>
    </submittedName>
</protein>
<dbReference type="AlphaFoldDB" id="A0AA41YHW5"/>
<dbReference type="GO" id="GO:1904680">
    <property type="term" value="F:peptide transmembrane transporter activity"/>
    <property type="evidence" value="ECO:0007669"/>
    <property type="project" value="TreeGrafter"/>
</dbReference>
<proteinExistence type="inferred from homology"/>
<evidence type="ECO:0000256" key="4">
    <source>
        <dbReference type="SAM" id="SignalP"/>
    </source>
</evidence>
<comment type="subcellular location">
    <subcellularLocation>
        <location evidence="1">Periplasm</location>
    </subcellularLocation>
</comment>
<keyword evidence="7" id="KW-1185">Reference proteome</keyword>
<comment type="similarity">
    <text evidence="2">Belongs to the bacterial solute-binding protein 5 family.</text>
</comment>
<dbReference type="InterPro" id="IPR039424">
    <property type="entry name" value="SBP_5"/>
</dbReference>
<feature type="chain" id="PRO_5041372840" evidence="4">
    <location>
        <begin position="22"/>
        <end position="522"/>
    </location>
</feature>
<dbReference type="Proteomes" id="UP001165679">
    <property type="component" value="Unassembled WGS sequence"/>
</dbReference>
<dbReference type="InterPro" id="IPR000914">
    <property type="entry name" value="SBP_5_dom"/>
</dbReference>
<accession>A0AA41YHW5</accession>
<dbReference type="GO" id="GO:0030288">
    <property type="term" value="C:outer membrane-bounded periplasmic space"/>
    <property type="evidence" value="ECO:0007669"/>
    <property type="project" value="UniProtKB-ARBA"/>
</dbReference>
<dbReference type="Gene3D" id="3.10.105.10">
    <property type="entry name" value="Dipeptide-binding Protein, Domain 3"/>
    <property type="match status" value="1"/>
</dbReference>
<dbReference type="Gene3D" id="3.40.190.10">
    <property type="entry name" value="Periplasmic binding protein-like II"/>
    <property type="match status" value="1"/>
</dbReference>
<dbReference type="RefSeq" id="WP_264712365.1">
    <property type="nucleotide sequence ID" value="NZ_JAPDNT010000002.1"/>
</dbReference>
<dbReference type="CDD" id="cd08502">
    <property type="entry name" value="PBP2_NikA_DppA_OppA_like_16"/>
    <property type="match status" value="1"/>
</dbReference>
<name>A0AA41YHW5_9PROT</name>
<dbReference type="Pfam" id="PF00496">
    <property type="entry name" value="SBP_bac_5"/>
    <property type="match status" value="1"/>
</dbReference>
<feature type="signal peptide" evidence="4">
    <location>
        <begin position="1"/>
        <end position="21"/>
    </location>
</feature>
<dbReference type="PANTHER" id="PTHR30290">
    <property type="entry name" value="PERIPLASMIC BINDING COMPONENT OF ABC TRANSPORTER"/>
    <property type="match status" value="1"/>
</dbReference>
<dbReference type="GO" id="GO:0015833">
    <property type="term" value="P:peptide transport"/>
    <property type="evidence" value="ECO:0007669"/>
    <property type="project" value="TreeGrafter"/>
</dbReference>
<dbReference type="PANTHER" id="PTHR30290:SF38">
    <property type="entry name" value="D,D-DIPEPTIDE-BINDING PERIPLASMIC PROTEIN DDPA-RELATED"/>
    <property type="match status" value="1"/>
</dbReference>
<gene>
    <name evidence="6" type="ORF">OL599_04105</name>
</gene>
<sequence>MRRRTFLAGAAGSSLARPALAQGSARVLRFAPEGNLANPDPIWTTTTIARNHGFMIWDQLYGQNRKGVPSPQMAKGHELSDDKLTWRFTLRRDLTFHDNEPVLARDCVPSILRWAKRRGLGQKMLSQLDEIRALDDRRFEIRLKKPYPLMLTALGTDTCFIMPERIARTDPFTQISEYVGSGPYRFLRDEWVAGSRAAYGRFDKYVPIERPPEFTSGGKVANFDRVEWIVMPDPATASAALQRGEIDWWQNPLVDLLPALRAAPGVQVMLNDTVGVVAMIAFNHLHPPFDNRKLLRALLPAVDQDEFMQAAMGGDSDLVRTGVGVFTPGLSMANDAGLEVLTGPRDGELARQLVRESGYAGERVVLMSPSDYPTIQALVQVTRDLFQRVGLNVDYVSMDWGTLVQRRTSKEPAEKGGWNAFCTTYEGLSVATPASHFPIRGNGRNGWFGWPESPRIEALRDAWFDAPDVAAQRKVCEDIQRAVWEEVPYIPVGQWFNPTAMRSNIQDVVKAPYPIFWGVKKA</sequence>
<evidence type="ECO:0000259" key="5">
    <source>
        <dbReference type="Pfam" id="PF00496"/>
    </source>
</evidence>
<organism evidence="6 7">
    <name type="scientific">Limobrevibacterium gyesilva</name>
    <dbReference type="NCBI Taxonomy" id="2991712"/>
    <lineage>
        <taxon>Bacteria</taxon>
        <taxon>Pseudomonadati</taxon>
        <taxon>Pseudomonadota</taxon>
        <taxon>Alphaproteobacteria</taxon>
        <taxon>Acetobacterales</taxon>
        <taxon>Acetobacteraceae</taxon>
        <taxon>Limobrevibacterium</taxon>
    </lineage>
</organism>
<keyword evidence="3 4" id="KW-0732">Signal</keyword>
<dbReference type="SUPFAM" id="SSF53850">
    <property type="entry name" value="Periplasmic binding protein-like II"/>
    <property type="match status" value="1"/>
</dbReference>